<keyword evidence="4" id="KW-0378">Hydrolase</keyword>
<dbReference type="InterPro" id="IPR050515">
    <property type="entry name" value="Beta-lactam/transpept"/>
</dbReference>
<evidence type="ECO:0000259" key="6">
    <source>
        <dbReference type="Pfam" id="PF03717"/>
    </source>
</evidence>
<dbReference type="AlphaFoldDB" id="X1TR40"/>
<gene>
    <name evidence="7" type="ORF">S12H4_45257</name>
</gene>
<reference evidence="7" key="1">
    <citation type="journal article" date="2014" name="Front. Microbiol.">
        <title>High frequency of phylogenetically diverse reductive dehalogenase-homologous genes in deep subseafloor sedimentary metagenomes.</title>
        <authorList>
            <person name="Kawai M."/>
            <person name="Futagami T."/>
            <person name="Toyoda A."/>
            <person name="Takaki Y."/>
            <person name="Nishi S."/>
            <person name="Hori S."/>
            <person name="Arai W."/>
            <person name="Tsubouchi T."/>
            <person name="Morono Y."/>
            <person name="Uchiyama I."/>
            <person name="Ito T."/>
            <person name="Fujiyama A."/>
            <person name="Inagaki F."/>
            <person name="Takami H."/>
        </authorList>
    </citation>
    <scope>NUCLEOTIDE SEQUENCE</scope>
    <source>
        <strain evidence="7">Expedition CK06-06</strain>
    </source>
</reference>
<dbReference type="InterPro" id="IPR005311">
    <property type="entry name" value="PBP_dimer"/>
</dbReference>
<organism evidence="7">
    <name type="scientific">marine sediment metagenome</name>
    <dbReference type="NCBI Taxonomy" id="412755"/>
    <lineage>
        <taxon>unclassified sequences</taxon>
        <taxon>metagenomes</taxon>
        <taxon>ecological metagenomes</taxon>
    </lineage>
</organism>
<protein>
    <recommendedName>
        <fullName evidence="2">beta-lactamase</fullName>
        <ecNumber evidence="2">3.5.2.6</ecNumber>
    </recommendedName>
</protein>
<sequence length="246" mass="28158">MHNPQQRIWLLLAATLFLFGGLTARLVDLQIVRHDYFQAVAENQRQRAAELAPHRGTIYLQEQGSTELFPVAVNNKARIAYAVPRDIKDPLVIAEQVAPALLAYRDRQKQRVQEILTSTGQETSLPEEQTENTNREAIIKDELYRKFNQKTDPYEPLLRFYEILDEEFLAFLEEKQLPGIVIEEQEVRTYPEQTLAAHILGYVGWKDDHKVGRYGIEGYYEDQLAGHLGFFAAEQDTSGGFIGVGH</sequence>
<dbReference type="PANTHER" id="PTHR30627">
    <property type="entry name" value="PEPTIDOGLYCAN D,D-TRANSPEPTIDASE"/>
    <property type="match status" value="1"/>
</dbReference>
<evidence type="ECO:0000256" key="1">
    <source>
        <dbReference type="ARBA" id="ARBA00001526"/>
    </source>
</evidence>
<evidence type="ECO:0000313" key="7">
    <source>
        <dbReference type="EMBL" id="GAJ07739.1"/>
    </source>
</evidence>
<dbReference type="EC" id="3.5.2.6" evidence="2"/>
<comment type="catalytic activity">
    <reaction evidence="1">
        <text>a beta-lactam + H2O = a substituted beta-amino acid</text>
        <dbReference type="Rhea" id="RHEA:20401"/>
        <dbReference type="ChEBI" id="CHEBI:15377"/>
        <dbReference type="ChEBI" id="CHEBI:35627"/>
        <dbReference type="ChEBI" id="CHEBI:140347"/>
        <dbReference type="EC" id="3.5.2.6"/>
    </reaction>
</comment>
<dbReference type="GO" id="GO:0008800">
    <property type="term" value="F:beta-lactamase activity"/>
    <property type="evidence" value="ECO:0007669"/>
    <property type="project" value="UniProtKB-EC"/>
</dbReference>
<evidence type="ECO:0000256" key="3">
    <source>
        <dbReference type="ARBA" id="ARBA00022729"/>
    </source>
</evidence>
<dbReference type="GO" id="GO:0005886">
    <property type="term" value="C:plasma membrane"/>
    <property type="evidence" value="ECO:0007669"/>
    <property type="project" value="TreeGrafter"/>
</dbReference>
<evidence type="ECO:0000256" key="5">
    <source>
        <dbReference type="ARBA" id="ARBA00023251"/>
    </source>
</evidence>
<comment type="caution">
    <text evidence="7">The sequence shown here is derived from an EMBL/GenBank/DDBJ whole genome shotgun (WGS) entry which is preliminary data.</text>
</comment>
<proteinExistence type="predicted"/>
<feature type="non-terminal residue" evidence="7">
    <location>
        <position position="246"/>
    </location>
</feature>
<dbReference type="SUPFAM" id="SSF56519">
    <property type="entry name" value="Penicillin binding protein dimerisation domain"/>
    <property type="match status" value="1"/>
</dbReference>
<dbReference type="GO" id="GO:0071555">
    <property type="term" value="P:cell wall organization"/>
    <property type="evidence" value="ECO:0007669"/>
    <property type="project" value="TreeGrafter"/>
</dbReference>
<dbReference type="Gene3D" id="3.90.1310.10">
    <property type="entry name" value="Penicillin-binding protein 2a (Domain 2)"/>
    <property type="match status" value="1"/>
</dbReference>
<accession>X1TR40</accession>
<feature type="domain" description="Penicillin-binding protein dimerisation" evidence="6">
    <location>
        <begin position="52"/>
        <end position="242"/>
    </location>
</feature>
<keyword evidence="3" id="KW-0732">Signal</keyword>
<name>X1TR40_9ZZZZ</name>
<dbReference type="GO" id="GO:0008658">
    <property type="term" value="F:penicillin binding"/>
    <property type="evidence" value="ECO:0007669"/>
    <property type="project" value="InterPro"/>
</dbReference>
<dbReference type="GO" id="GO:0046677">
    <property type="term" value="P:response to antibiotic"/>
    <property type="evidence" value="ECO:0007669"/>
    <property type="project" value="UniProtKB-KW"/>
</dbReference>
<dbReference type="PANTHER" id="PTHR30627:SF6">
    <property type="entry name" value="BETA-LACTAMASE YBXI-RELATED"/>
    <property type="match status" value="1"/>
</dbReference>
<evidence type="ECO:0000256" key="4">
    <source>
        <dbReference type="ARBA" id="ARBA00022801"/>
    </source>
</evidence>
<evidence type="ECO:0000256" key="2">
    <source>
        <dbReference type="ARBA" id="ARBA00012865"/>
    </source>
</evidence>
<keyword evidence="5" id="KW-0046">Antibiotic resistance</keyword>
<dbReference type="Pfam" id="PF03717">
    <property type="entry name" value="PBP_dimer"/>
    <property type="match status" value="1"/>
</dbReference>
<dbReference type="InterPro" id="IPR036138">
    <property type="entry name" value="PBP_dimer_sf"/>
</dbReference>
<dbReference type="EMBL" id="BARW01027965">
    <property type="protein sequence ID" value="GAJ07739.1"/>
    <property type="molecule type" value="Genomic_DNA"/>
</dbReference>